<dbReference type="GO" id="GO:0032993">
    <property type="term" value="C:protein-DNA complex"/>
    <property type="evidence" value="ECO:0007669"/>
    <property type="project" value="TreeGrafter"/>
</dbReference>
<sequence>MSQAHRCGERHGVDLTEIEVFLALSDELHFGRTAERVRLSQSRVSQLIRTLERRIGAPLFIRTSRRVELTPLGEHTRRTFGAAYEGLRKSYDEACAIAQGMDGPLRVGFLGCLNGPPLTGTVVVFGRRHPACDITVVEVPWRDPYGPLRTGEIDVLLTLLPIDEPDLKVGTVLVSHGRMLAVGLDHPLAGRESVDIEDLADSVLLDGPAELPDVLRHGFCPPFTPLGRPLRRGKGGRTYQESLHQVATGEMVWTTHEGLFHSYRHPGVVHRPLSGLPPANGALVWRTDTENAKIRAFTSLAAQLASGHASSPASQEP</sequence>
<evidence type="ECO:0000256" key="2">
    <source>
        <dbReference type="ARBA" id="ARBA00023015"/>
    </source>
</evidence>
<dbReference type="InterPro" id="IPR005119">
    <property type="entry name" value="LysR_subst-bd"/>
</dbReference>
<comment type="similarity">
    <text evidence="1">Belongs to the LysR transcriptional regulatory family.</text>
</comment>
<gene>
    <name evidence="6" type="ORF">FNH04_33740</name>
</gene>
<dbReference type="InterPro" id="IPR036388">
    <property type="entry name" value="WH-like_DNA-bd_sf"/>
</dbReference>
<protein>
    <submittedName>
        <fullName evidence="6">LysR family transcriptional regulator</fullName>
    </submittedName>
</protein>
<keyword evidence="3" id="KW-0238">DNA-binding</keyword>
<dbReference type="Pfam" id="PF00126">
    <property type="entry name" value="HTH_1"/>
    <property type="match status" value="1"/>
</dbReference>
<evidence type="ECO:0000313" key="7">
    <source>
        <dbReference type="Proteomes" id="UP000326979"/>
    </source>
</evidence>
<dbReference type="AlphaFoldDB" id="A0A5N8WE25"/>
<evidence type="ECO:0000256" key="1">
    <source>
        <dbReference type="ARBA" id="ARBA00009437"/>
    </source>
</evidence>
<dbReference type="Gene3D" id="3.40.190.10">
    <property type="entry name" value="Periplasmic binding protein-like II"/>
    <property type="match status" value="2"/>
</dbReference>
<accession>A0A5N8WE25</accession>
<dbReference type="PANTHER" id="PTHR30346">
    <property type="entry name" value="TRANSCRIPTIONAL DUAL REGULATOR HCAR-RELATED"/>
    <property type="match status" value="1"/>
</dbReference>
<dbReference type="GO" id="GO:0003700">
    <property type="term" value="F:DNA-binding transcription factor activity"/>
    <property type="evidence" value="ECO:0007669"/>
    <property type="project" value="InterPro"/>
</dbReference>
<keyword evidence="7" id="KW-1185">Reference proteome</keyword>
<name>A0A5N8WE25_9ACTN</name>
<dbReference type="Pfam" id="PF03466">
    <property type="entry name" value="LysR_substrate"/>
    <property type="match status" value="1"/>
</dbReference>
<dbReference type="Gene3D" id="1.10.10.10">
    <property type="entry name" value="Winged helix-like DNA-binding domain superfamily/Winged helix DNA-binding domain"/>
    <property type="match status" value="1"/>
</dbReference>
<keyword evidence="4" id="KW-0804">Transcription</keyword>
<dbReference type="PROSITE" id="PS50931">
    <property type="entry name" value="HTH_LYSR"/>
    <property type="match status" value="1"/>
</dbReference>
<evidence type="ECO:0000256" key="3">
    <source>
        <dbReference type="ARBA" id="ARBA00023125"/>
    </source>
</evidence>
<reference evidence="6 7" key="1">
    <citation type="submission" date="2019-07" db="EMBL/GenBank/DDBJ databases">
        <title>New species of Amycolatopsis and Streptomyces.</title>
        <authorList>
            <person name="Duangmal K."/>
            <person name="Teo W.F.A."/>
            <person name="Lipun K."/>
        </authorList>
    </citation>
    <scope>NUCLEOTIDE SEQUENCE [LARGE SCALE GENOMIC DNA]</scope>
    <source>
        <strain evidence="6 7">TISTR 2346</strain>
    </source>
</reference>
<keyword evidence="2" id="KW-0805">Transcription regulation</keyword>
<dbReference type="PRINTS" id="PR00039">
    <property type="entry name" value="HTHLYSR"/>
</dbReference>
<dbReference type="SUPFAM" id="SSF53850">
    <property type="entry name" value="Periplasmic binding protein-like II"/>
    <property type="match status" value="1"/>
</dbReference>
<proteinExistence type="inferred from homology"/>
<dbReference type="GO" id="GO:0003677">
    <property type="term" value="F:DNA binding"/>
    <property type="evidence" value="ECO:0007669"/>
    <property type="project" value="UniProtKB-KW"/>
</dbReference>
<dbReference type="Proteomes" id="UP000326979">
    <property type="component" value="Unassembled WGS sequence"/>
</dbReference>
<dbReference type="SUPFAM" id="SSF46785">
    <property type="entry name" value="Winged helix' DNA-binding domain"/>
    <property type="match status" value="1"/>
</dbReference>
<evidence type="ECO:0000256" key="4">
    <source>
        <dbReference type="ARBA" id="ARBA00023163"/>
    </source>
</evidence>
<dbReference type="InterPro" id="IPR036390">
    <property type="entry name" value="WH_DNA-bd_sf"/>
</dbReference>
<dbReference type="InterPro" id="IPR000847">
    <property type="entry name" value="LysR_HTH_N"/>
</dbReference>
<evidence type="ECO:0000259" key="5">
    <source>
        <dbReference type="PROSITE" id="PS50931"/>
    </source>
</evidence>
<evidence type="ECO:0000313" key="6">
    <source>
        <dbReference type="EMBL" id="MPY44688.1"/>
    </source>
</evidence>
<feature type="domain" description="HTH lysR-type" evidence="5">
    <location>
        <begin position="13"/>
        <end position="70"/>
    </location>
</feature>
<comment type="caution">
    <text evidence="6">The sequence shown here is derived from an EMBL/GenBank/DDBJ whole genome shotgun (WGS) entry which is preliminary data.</text>
</comment>
<organism evidence="6 7">
    <name type="scientific">Streptomyces phyllanthi</name>
    <dbReference type="NCBI Taxonomy" id="1803180"/>
    <lineage>
        <taxon>Bacteria</taxon>
        <taxon>Bacillati</taxon>
        <taxon>Actinomycetota</taxon>
        <taxon>Actinomycetes</taxon>
        <taxon>Kitasatosporales</taxon>
        <taxon>Streptomycetaceae</taxon>
        <taxon>Streptomyces</taxon>
    </lineage>
</organism>
<dbReference type="PANTHER" id="PTHR30346:SF0">
    <property type="entry name" value="HCA OPERON TRANSCRIPTIONAL ACTIVATOR HCAR"/>
    <property type="match status" value="1"/>
</dbReference>
<dbReference type="EMBL" id="VJZE01000350">
    <property type="protein sequence ID" value="MPY44688.1"/>
    <property type="molecule type" value="Genomic_DNA"/>
</dbReference>
<dbReference type="RefSeq" id="WP_228031771.1">
    <property type="nucleotide sequence ID" value="NZ_BAABEQ010000073.1"/>
</dbReference>